<dbReference type="PATRIC" id="fig|203275.8.peg.2646"/>
<dbReference type="HOGENOM" id="CLU_3259010_0_0_10"/>
<sequence>MFNNSFYQSSPQSIQNNRIFSKKEEVHLDYKKSYNFVEITNP</sequence>
<protein>
    <submittedName>
        <fullName evidence="1">Uncharacterized protein</fullName>
    </submittedName>
</protein>
<proteinExistence type="predicted"/>
<dbReference type="STRING" id="203275.BFO_3069"/>
<keyword evidence="2" id="KW-1185">Reference proteome</keyword>
<dbReference type="KEGG" id="tfo:BFO_3069"/>
<dbReference type="Proteomes" id="UP000005436">
    <property type="component" value="Chromosome"/>
</dbReference>
<dbReference type="EMBL" id="CP003191">
    <property type="protein sequence ID" value="AEW20188.1"/>
    <property type="molecule type" value="Genomic_DNA"/>
</dbReference>
<reference evidence="2" key="1">
    <citation type="submission" date="2011-12" db="EMBL/GenBank/DDBJ databases">
        <title>Complete sequence of Tannerella forsythia ATCC 43037.</title>
        <authorList>
            <person name="Dewhirst F."/>
            <person name="Tanner A."/>
            <person name="Izard J."/>
            <person name="Brinkac L."/>
            <person name="Durkin A.S."/>
            <person name="Hostetler J."/>
            <person name="Shetty J."/>
            <person name="Torralba M."/>
            <person name="Gill S."/>
            <person name="Nelson K."/>
        </authorList>
    </citation>
    <scope>NUCLEOTIDE SEQUENCE [LARGE SCALE GENOMIC DNA]</scope>
    <source>
        <strain evidence="2">ATCC 43037 / JCM 10827 / CCUG 33226 / KCTC 5666 / FDC 338</strain>
    </source>
</reference>
<gene>
    <name evidence="1" type="ordered locus">BFO_3069</name>
</gene>
<dbReference type="AlphaFoldDB" id="G8UQB1"/>
<organism evidence="1 2">
    <name type="scientific">Tannerella forsythia (strain ATCC 43037 / JCM 10827 / CCUG 21028 A / KCTC 5666 / FDC 338)</name>
    <name type="common">Bacteroides forsythus</name>
    <dbReference type="NCBI Taxonomy" id="203275"/>
    <lineage>
        <taxon>Bacteria</taxon>
        <taxon>Pseudomonadati</taxon>
        <taxon>Bacteroidota</taxon>
        <taxon>Bacteroidia</taxon>
        <taxon>Bacteroidales</taxon>
        <taxon>Tannerellaceae</taxon>
        <taxon>Tannerella</taxon>
    </lineage>
</organism>
<accession>G8UQB1</accession>
<evidence type="ECO:0000313" key="2">
    <source>
        <dbReference type="Proteomes" id="UP000005436"/>
    </source>
</evidence>
<evidence type="ECO:0000313" key="1">
    <source>
        <dbReference type="EMBL" id="AEW20188.1"/>
    </source>
</evidence>
<name>G8UQB1_TANFA</name>